<evidence type="ECO:0000256" key="4">
    <source>
        <dbReference type="ARBA" id="ARBA00022807"/>
    </source>
</evidence>
<dbReference type="SUPFAM" id="SSF54001">
    <property type="entry name" value="Cysteine proteinases"/>
    <property type="match status" value="1"/>
</dbReference>
<feature type="domain" description="NlpC/P60" evidence="5">
    <location>
        <begin position="165"/>
        <end position="330"/>
    </location>
</feature>
<comment type="similarity">
    <text evidence="1">Belongs to the peptidase C40 family.</text>
</comment>
<dbReference type="Gene3D" id="3.90.1720.10">
    <property type="entry name" value="endopeptidase domain like (from Nostoc punctiforme)"/>
    <property type="match status" value="1"/>
</dbReference>
<accession>A0ABT6CAM5</accession>
<evidence type="ECO:0000259" key="5">
    <source>
        <dbReference type="PROSITE" id="PS51935"/>
    </source>
</evidence>
<dbReference type="RefSeq" id="WP_275238437.1">
    <property type="nucleotide sequence ID" value="NZ_JARFJC010000025.1"/>
</dbReference>
<dbReference type="Proteomes" id="UP001528912">
    <property type="component" value="Unassembled WGS sequence"/>
</dbReference>
<proteinExistence type="inferred from homology"/>
<evidence type="ECO:0000256" key="2">
    <source>
        <dbReference type="ARBA" id="ARBA00022670"/>
    </source>
</evidence>
<dbReference type="InterPro" id="IPR000064">
    <property type="entry name" value="NLP_P60_dom"/>
</dbReference>
<gene>
    <name evidence="6" type="ORF">P4R38_12760</name>
</gene>
<name>A0ABT6CAM5_9MICO</name>
<evidence type="ECO:0000313" key="7">
    <source>
        <dbReference type="Proteomes" id="UP001528912"/>
    </source>
</evidence>
<evidence type="ECO:0000256" key="3">
    <source>
        <dbReference type="ARBA" id="ARBA00022801"/>
    </source>
</evidence>
<organism evidence="6 7">
    <name type="scientific">Luteipulveratus flavus</name>
    <dbReference type="NCBI Taxonomy" id="3031728"/>
    <lineage>
        <taxon>Bacteria</taxon>
        <taxon>Bacillati</taxon>
        <taxon>Actinomycetota</taxon>
        <taxon>Actinomycetes</taxon>
        <taxon>Micrococcales</taxon>
        <taxon>Dermacoccaceae</taxon>
        <taxon>Luteipulveratus</taxon>
    </lineage>
</organism>
<keyword evidence="4" id="KW-0788">Thiol protease</keyword>
<dbReference type="InterPro" id="IPR038765">
    <property type="entry name" value="Papain-like_cys_pep_sf"/>
</dbReference>
<dbReference type="Pfam" id="PF00877">
    <property type="entry name" value="NLPC_P60"/>
    <property type="match status" value="1"/>
</dbReference>
<sequence length="330" mass="35451">MPASRAVVRRPSRRALLGLAGASALAGAAVLPAIGLGTRYQWVRRSGPDRTDALLDGVVVATFTDGARTVALKGRARTFTEPGVTAVVRHSTWVRLAPYTWTQSSTSSSWVGSWLDRQRINLGPDLLAMAMQYVAGASDATDDSGLRYRGNASYGPLTLDDRIEGSDVEDYLGTSWTYVDGVTRTGGSDRYGAVDCSGYVRLLLGRRLGYPLLSSYKAGPGLPRRSRDMAAFAPGALLIPDTGVRPTDLRALAPGDLLFFDTDNDTDTTAEFDGIINHVAIYLGLDDSGRRRFVSSRKSIDGPTMGDYKGASLLDGTGLYARGFRSARRI</sequence>
<protein>
    <submittedName>
        <fullName evidence="6">NlpC/P60 family protein</fullName>
    </submittedName>
</protein>
<reference evidence="6 7" key="1">
    <citation type="submission" date="2023-03" db="EMBL/GenBank/DDBJ databases">
        <title>YIM 133296 draft genome.</title>
        <authorList>
            <person name="Xiong L."/>
        </authorList>
    </citation>
    <scope>NUCLEOTIDE SEQUENCE [LARGE SCALE GENOMIC DNA]</scope>
    <source>
        <strain evidence="6 7">YIM 133296</strain>
    </source>
</reference>
<comment type="caution">
    <text evidence="6">The sequence shown here is derived from an EMBL/GenBank/DDBJ whole genome shotgun (WGS) entry which is preliminary data.</text>
</comment>
<keyword evidence="7" id="KW-1185">Reference proteome</keyword>
<evidence type="ECO:0000313" key="6">
    <source>
        <dbReference type="EMBL" id="MDF8265119.1"/>
    </source>
</evidence>
<dbReference type="PROSITE" id="PS51935">
    <property type="entry name" value="NLPC_P60"/>
    <property type="match status" value="1"/>
</dbReference>
<keyword evidence="3" id="KW-0378">Hydrolase</keyword>
<dbReference type="EMBL" id="JAROAV010000031">
    <property type="protein sequence ID" value="MDF8265119.1"/>
    <property type="molecule type" value="Genomic_DNA"/>
</dbReference>
<evidence type="ECO:0000256" key="1">
    <source>
        <dbReference type="ARBA" id="ARBA00007074"/>
    </source>
</evidence>
<keyword evidence="2" id="KW-0645">Protease</keyword>